<keyword evidence="2" id="KW-1185">Reference proteome</keyword>
<evidence type="ECO:0000313" key="2">
    <source>
        <dbReference type="Proteomes" id="UP000724874"/>
    </source>
</evidence>
<reference evidence="1" key="1">
    <citation type="submission" date="2020-11" db="EMBL/GenBank/DDBJ databases">
        <authorList>
            <consortium name="DOE Joint Genome Institute"/>
            <person name="Ahrendt S."/>
            <person name="Riley R."/>
            <person name="Andreopoulos W."/>
            <person name="LaButti K."/>
            <person name="Pangilinan J."/>
            <person name="Ruiz-duenas F.J."/>
            <person name="Barrasa J.M."/>
            <person name="Sanchez-Garcia M."/>
            <person name="Camarero S."/>
            <person name="Miyauchi S."/>
            <person name="Serrano A."/>
            <person name="Linde D."/>
            <person name="Babiker R."/>
            <person name="Drula E."/>
            <person name="Ayuso-Fernandez I."/>
            <person name="Pacheco R."/>
            <person name="Padilla G."/>
            <person name="Ferreira P."/>
            <person name="Barriuso J."/>
            <person name="Kellner H."/>
            <person name="Castanera R."/>
            <person name="Alfaro M."/>
            <person name="Ramirez L."/>
            <person name="Pisabarro A.G."/>
            <person name="Kuo A."/>
            <person name="Tritt A."/>
            <person name="Lipzen A."/>
            <person name="He G."/>
            <person name="Yan M."/>
            <person name="Ng V."/>
            <person name="Cullen D."/>
            <person name="Martin F."/>
            <person name="Rosso M.-N."/>
            <person name="Henrissat B."/>
            <person name="Hibbett D."/>
            <person name="Martinez A.T."/>
            <person name="Grigoriev I.V."/>
        </authorList>
    </citation>
    <scope>NUCLEOTIDE SEQUENCE</scope>
    <source>
        <strain evidence="1">AH 44721</strain>
    </source>
</reference>
<comment type="caution">
    <text evidence="1">The sequence shown here is derived from an EMBL/GenBank/DDBJ whole genome shotgun (WGS) entry which is preliminary data.</text>
</comment>
<gene>
    <name evidence="1" type="ORF">CPB84DRAFT_1793901</name>
</gene>
<sequence length="313" mass="35232">MTKGNKLVINSKFSAQDADITIKSSDGILFRLHRQNITTNSGAFPGSEVNTRRRILVVDDEVFKICRTTFESNADGQVVDLTEPAKVLEIVFQFIYPRKHPTLKDLDFGILMEVAEAVVKYEIFSAMNTCEGRLSECFPGHAVEVFTHAVKADYPDLINKSASLLCRTPLLDMVENLPSDCVIPWIRYQGLWQKTFDDVIKLVESFGSDSKCQILAAERNHRPALPWYICRSCRVSLLGWIIKLSQIKTLSSLRDVVDASNPSIDDNLEAGKLCDSCPDACHIYLSRVKKMFENRFAAIPPFTDFLKSKKTGV</sequence>
<name>A0A9P5NAL5_GYMJU</name>
<dbReference type="OrthoDB" id="3184970at2759"/>
<proteinExistence type="predicted"/>
<evidence type="ECO:0000313" key="1">
    <source>
        <dbReference type="EMBL" id="KAF8878655.1"/>
    </source>
</evidence>
<dbReference type="Gene3D" id="3.30.710.10">
    <property type="entry name" value="Potassium Channel Kv1.1, Chain A"/>
    <property type="match status" value="1"/>
</dbReference>
<organism evidence="1 2">
    <name type="scientific">Gymnopilus junonius</name>
    <name type="common">Spectacular rustgill mushroom</name>
    <name type="synonym">Gymnopilus spectabilis subsp. junonius</name>
    <dbReference type="NCBI Taxonomy" id="109634"/>
    <lineage>
        <taxon>Eukaryota</taxon>
        <taxon>Fungi</taxon>
        <taxon>Dikarya</taxon>
        <taxon>Basidiomycota</taxon>
        <taxon>Agaricomycotina</taxon>
        <taxon>Agaricomycetes</taxon>
        <taxon>Agaricomycetidae</taxon>
        <taxon>Agaricales</taxon>
        <taxon>Agaricineae</taxon>
        <taxon>Hymenogastraceae</taxon>
        <taxon>Gymnopilus</taxon>
    </lineage>
</organism>
<dbReference type="InterPro" id="IPR011333">
    <property type="entry name" value="SKP1/BTB/POZ_sf"/>
</dbReference>
<accession>A0A9P5NAL5</accession>
<dbReference type="AlphaFoldDB" id="A0A9P5NAL5"/>
<evidence type="ECO:0008006" key="3">
    <source>
        <dbReference type="Google" id="ProtNLM"/>
    </source>
</evidence>
<protein>
    <recommendedName>
        <fullName evidence="3">BTB domain-containing protein</fullName>
    </recommendedName>
</protein>
<dbReference type="EMBL" id="JADNYJ010000156">
    <property type="protein sequence ID" value="KAF8878655.1"/>
    <property type="molecule type" value="Genomic_DNA"/>
</dbReference>
<dbReference type="Proteomes" id="UP000724874">
    <property type="component" value="Unassembled WGS sequence"/>
</dbReference>